<keyword evidence="2" id="KW-0865">Zymogen</keyword>
<name>A0A8C3F4M4_CHRPI</name>
<evidence type="ECO:0000313" key="6">
    <source>
        <dbReference type="Proteomes" id="UP000694380"/>
    </source>
</evidence>
<dbReference type="InterPro" id="IPR001254">
    <property type="entry name" value="Trypsin_dom"/>
</dbReference>
<dbReference type="Proteomes" id="UP000694380">
    <property type="component" value="Unplaced"/>
</dbReference>
<dbReference type="Ensembl" id="ENSCPBT00000003949.1">
    <property type="protein sequence ID" value="ENSCPBP00000003243.1"/>
    <property type="gene ID" value="ENSCPBG00000002625.1"/>
</dbReference>
<feature type="domain" description="Peptidase S1" evidence="4">
    <location>
        <begin position="39"/>
        <end position="83"/>
    </location>
</feature>
<evidence type="ECO:0000256" key="3">
    <source>
        <dbReference type="ARBA" id="ARBA00023157"/>
    </source>
</evidence>
<dbReference type="InterPro" id="IPR043504">
    <property type="entry name" value="Peptidase_S1_PA_chymotrypsin"/>
</dbReference>
<keyword evidence="1" id="KW-0732">Signal</keyword>
<reference evidence="5" key="2">
    <citation type="submission" date="2025-09" db="UniProtKB">
        <authorList>
            <consortium name="Ensembl"/>
        </authorList>
    </citation>
    <scope>IDENTIFICATION</scope>
</reference>
<dbReference type="Gene3D" id="2.40.10.10">
    <property type="entry name" value="Trypsin-like serine proteases"/>
    <property type="match status" value="1"/>
</dbReference>
<accession>A0A8C3F4M4</accession>
<evidence type="ECO:0000259" key="4">
    <source>
        <dbReference type="Pfam" id="PF00089"/>
    </source>
</evidence>
<evidence type="ECO:0000256" key="2">
    <source>
        <dbReference type="ARBA" id="ARBA00023145"/>
    </source>
</evidence>
<keyword evidence="3" id="KW-1015">Disulfide bond</keyword>
<reference evidence="5" key="1">
    <citation type="submission" date="2025-08" db="UniProtKB">
        <authorList>
            <consortium name="Ensembl"/>
        </authorList>
    </citation>
    <scope>IDENTIFICATION</scope>
</reference>
<dbReference type="InterPro" id="IPR009003">
    <property type="entry name" value="Peptidase_S1_PA"/>
</dbReference>
<dbReference type="PROSITE" id="PS00134">
    <property type="entry name" value="TRYPSIN_HIS"/>
    <property type="match status" value="1"/>
</dbReference>
<protein>
    <recommendedName>
        <fullName evidence="4">Peptidase S1 domain-containing protein</fullName>
    </recommendedName>
</protein>
<evidence type="ECO:0000313" key="5">
    <source>
        <dbReference type="Ensembl" id="ENSCPBP00000003243.1"/>
    </source>
</evidence>
<dbReference type="AlphaFoldDB" id="A0A8C3F4M4"/>
<organism evidence="5 6">
    <name type="scientific">Chrysemys picta bellii</name>
    <name type="common">Western painted turtle</name>
    <name type="synonym">Emys bellii</name>
    <dbReference type="NCBI Taxonomy" id="8478"/>
    <lineage>
        <taxon>Eukaryota</taxon>
        <taxon>Metazoa</taxon>
        <taxon>Chordata</taxon>
        <taxon>Craniata</taxon>
        <taxon>Vertebrata</taxon>
        <taxon>Euteleostomi</taxon>
        <taxon>Archelosauria</taxon>
        <taxon>Testudinata</taxon>
        <taxon>Testudines</taxon>
        <taxon>Cryptodira</taxon>
        <taxon>Durocryptodira</taxon>
        <taxon>Testudinoidea</taxon>
        <taxon>Emydidae</taxon>
        <taxon>Chrysemys</taxon>
    </lineage>
</organism>
<dbReference type="PANTHER" id="PTHR24271">
    <property type="entry name" value="KALLIKREIN-RELATED"/>
    <property type="match status" value="1"/>
</dbReference>
<sequence>MRVGFDCGDSSLGWGARSQPGPGRRWTSLYELGLSPGEIIGGREAQPHSRPYMAYLGIQRRNKNYSCRGFLVAENFVLTAAHCNGE</sequence>
<dbReference type="GO" id="GO:0006508">
    <property type="term" value="P:proteolysis"/>
    <property type="evidence" value="ECO:0007669"/>
    <property type="project" value="InterPro"/>
</dbReference>
<dbReference type="Pfam" id="PF00089">
    <property type="entry name" value="Trypsin"/>
    <property type="match status" value="1"/>
</dbReference>
<dbReference type="InterPro" id="IPR018114">
    <property type="entry name" value="TRYPSIN_HIS"/>
</dbReference>
<dbReference type="GO" id="GO:0004252">
    <property type="term" value="F:serine-type endopeptidase activity"/>
    <property type="evidence" value="ECO:0007669"/>
    <property type="project" value="InterPro"/>
</dbReference>
<dbReference type="PANTHER" id="PTHR24271:SF81">
    <property type="entry name" value="GRANZYME B"/>
    <property type="match status" value="1"/>
</dbReference>
<proteinExistence type="predicted"/>
<dbReference type="GeneTree" id="ENSGT01130000281179"/>
<evidence type="ECO:0000256" key="1">
    <source>
        <dbReference type="ARBA" id="ARBA00022729"/>
    </source>
</evidence>
<dbReference type="SUPFAM" id="SSF50494">
    <property type="entry name" value="Trypsin-like serine proteases"/>
    <property type="match status" value="1"/>
</dbReference>
<keyword evidence="6" id="KW-1185">Reference proteome</keyword>